<sequence length="58" mass="6625">VKGCLENNLEGPSEESEARVEQAPVFIITSTFIWIREAACERKMVRETETLKTNENAR</sequence>
<dbReference type="EMBL" id="CP026250">
    <property type="protein sequence ID" value="AWP06403.1"/>
    <property type="molecule type" value="Genomic_DNA"/>
</dbReference>
<feature type="non-terminal residue" evidence="1">
    <location>
        <position position="1"/>
    </location>
</feature>
<evidence type="ECO:0000313" key="2">
    <source>
        <dbReference type="Proteomes" id="UP000246464"/>
    </source>
</evidence>
<protein>
    <submittedName>
        <fullName evidence="1">Uncharacterized protein</fullName>
    </submittedName>
</protein>
<reference evidence="1 2" key="1">
    <citation type="submission" date="2017-12" db="EMBL/GenBank/DDBJ databases">
        <title>Integrating genomic resources of turbot (Scophthalmus maximus) in depth evaluation of genetic and physical mapping variation across individuals.</title>
        <authorList>
            <person name="Martinez P."/>
        </authorList>
    </citation>
    <scope>NUCLEOTIDE SEQUENCE [LARGE SCALE GENOMIC DNA]</scope>
</reference>
<feature type="non-terminal residue" evidence="1">
    <location>
        <position position="58"/>
    </location>
</feature>
<evidence type="ECO:0000313" key="1">
    <source>
        <dbReference type="EMBL" id="AWP06403.1"/>
    </source>
</evidence>
<gene>
    <name evidence="1" type="ORF">SMAX5B_004898</name>
</gene>
<keyword evidence="2" id="KW-1185">Reference proteome</keyword>
<organism evidence="1 2">
    <name type="scientific">Scophthalmus maximus</name>
    <name type="common">Turbot</name>
    <name type="synonym">Psetta maxima</name>
    <dbReference type="NCBI Taxonomy" id="52904"/>
    <lineage>
        <taxon>Eukaryota</taxon>
        <taxon>Metazoa</taxon>
        <taxon>Chordata</taxon>
        <taxon>Craniata</taxon>
        <taxon>Vertebrata</taxon>
        <taxon>Euteleostomi</taxon>
        <taxon>Actinopterygii</taxon>
        <taxon>Neopterygii</taxon>
        <taxon>Teleostei</taxon>
        <taxon>Neoteleostei</taxon>
        <taxon>Acanthomorphata</taxon>
        <taxon>Carangaria</taxon>
        <taxon>Pleuronectiformes</taxon>
        <taxon>Pleuronectoidei</taxon>
        <taxon>Scophthalmidae</taxon>
        <taxon>Scophthalmus</taxon>
    </lineage>
</organism>
<dbReference type="AlphaFoldDB" id="A0A2U9BR79"/>
<proteinExistence type="predicted"/>
<accession>A0A2U9BR79</accession>
<name>A0A2U9BR79_SCOMX</name>
<dbReference type="Proteomes" id="UP000246464">
    <property type="component" value="Chromosome 8"/>
</dbReference>